<organism evidence="1 2">
    <name type="scientific">Panagrolaimus sp. ES5</name>
    <dbReference type="NCBI Taxonomy" id="591445"/>
    <lineage>
        <taxon>Eukaryota</taxon>
        <taxon>Metazoa</taxon>
        <taxon>Ecdysozoa</taxon>
        <taxon>Nematoda</taxon>
        <taxon>Chromadorea</taxon>
        <taxon>Rhabditida</taxon>
        <taxon>Tylenchina</taxon>
        <taxon>Panagrolaimomorpha</taxon>
        <taxon>Panagrolaimoidea</taxon>
        <taxon>Panagrolaimidae</taxon>
        <taxon>Panagrolaimus</taxon>
    </lineage>
</organism>
<accession>A0AC34GPN1</accession>
<evidence type="ECO:0000313" key="2">
    <source>
        <dbReference type="WBParaSite" id="ES5_v2.g6349.t1"/>
    </source>
</evidence>
<dbReference type="WBParaSite" id="ES5_v2.g6349.t1">
    <property type="protein sequence ID" value="ES5_v2.g6349.t1"/>
    <property type="gene ID" value="ES5_v2.g6349"/>
</dbReference>
<dbReference type="Proteomes" id="UP000887579">
    <property type="component" value="Unplaced"/>
</dbReference>
<sequence>MNKTVLMMVLCTTFVELIPLIGAQTFSMLTGLQLQNLIGPYGFTASTINISLSSGIYYATFKKNVEKIIRAKVSAMAKTSVVTKIL</sequence>
<name>A0AC34GPN1_9BILA</name>
<protein>
    <submittedName>
        <fullName evidence="2">Uncharacterized protein</fullName>
    </submittedName>
</protein>
<evidence type="ECO:0000313" key="1">
    <source>
        <dbReference type="Proteomes" id="UP000887579"/>
    </source>
</evidence>
<reference evidence="2" key="1">
    <citation type="submission" date="2022-11" db="UniProtKB">
        <authorList>
            <consortium name="WormBaseParasite"/>
        </authorList>
    </citation>
    <scope>IDENTIFICATION</scope>
</reference>
<proteinExistence type="predicted"/>